<gene>
    <name evidence="6" type="ordered locus">CFU_0479</name>
</gene>
<dbReference type="Gene3D" id="2.130.10.10">
    <property type="entry name" value="YVTN repeat-like/Quinoprotein amine dehydrogenase"/>
    <property type="match status" value="3"/>
</dbReference>
<dbReference type="Pfam" id="PF07494">
    <property type="entry name" value="Reg_prop"/>
    <property type="match status" value="2"/>
</dbReference>
<dbReference type="STRING" id="1005048.CFU_0479"/>
<evidence type="ECO:0000259" key="5">
    <source>
        <dbReference type="PROSITE" id="PS50109"/>
    </source>
</evidence>
<dbReference type="PROSITE" id="PS50109">
    <property type="entry name" value="HIS_KIN"/>
    <property type="match status" value="1"/>
</dbReference>
<dbReference type="Proteomes" id="UP000008392">
    <property type="component" value="Chromosome"/>
</dbReference>
<dbReference type="CDD" id="cd16917">
    <property type="entry name" value="HATPase_UhpB-NarQ-NarX-like"/>
    <property type="match status" value="1"/>
</dbReference>
<reference evidence="6 7" key="4">
    <citation type="journal article" date="2010" name="Environ. Microbiol.">
        <title>The bacterial genus Collimonas: mycophagy, weathering and other adaptive solutions to life in oligotrophic soil environments.</title>
        <authorList>
            <person name="Leveau J.H."/>
            <person name="Uroz S."/>
            <person name="de Boer W."/>
        </authorList>
    </citation>
    <scope>NUCLEOTIDE SEQUENCE [LARGE SCALE GENOMIC DNA]</scope>
    <source>
        <strain evidence="6 7">Ter331</strain>
    </source>
</reference>
<reference evidence="6 7" key="3">
    <citation type="journal article" date="2008" name="FEMS Microbiol. Ecol.">
        <title>Identification and characterization of genes underlying chitinolysis in Collimonas fungivorans Ter331.</title>
        <authorList>
            <person name="Fritsche K."/>
            <person name="de Boer W."/>
            <person name="Gerards S."/>
            <person name="van den Berg M."/>
            <person name="van Veen J.A."/>
            <person name="Leveau J.H."/>
        </authorList>
    </citation>
    <scope>NUCLEOTIDE SEQUENCE [LARGE SCALE GENOMIC DNA]</scope>
    <source>
        <strain evidence="6 7">Ter331</strain>
    </source>
</reference>
<dbReference type="InterPro" id="IPR011110">
    <property type="entry name" value="Reg_prop"/>
</dbReference>
<dbReference type="Pfam" id="PF07730">
    <property type="entry name" value="HisKA_3"/>
    <property type="match status" value="1"/>
</dbReference>
<dbReference type="InterPro" id="IPR011123">
    <property type="entry name" value="Y_Y_Y"/>
</dbReference>
<dbReference type="InterPro" id="IPR050482">
    <property type="entry name" value="Sensor_HK_TwoCompSys"/>
</dbReference>
<dbReference type="SUPFAM" id="SSF55874">
    <property type="entry name" value="ATPase domain of HSP90 chaperone/DNA topoisomerase II/histidine kinase"/>
    <property type="match status" value="1"/>
</dbReference>
<dbReference type="eggNOG" id="COG4585">
    <property type="taxonomic scope" value="Bacteria"/>
</dbReference>
<dbReference type="InterPro" id="IPR011712">
    <property type="entry name" value="Sig_transdc_His_kin_sub3_dim/P"/>
</dbReference>
<dbReference type="EMBL" id="CP002745">
    <property type="protein sequence ID" value="AEK60316.1"/>
    <property type="molecule type" value="Genomic_DNA"/>
</dbReference>
<dbReference type="GO" id="GO:0016020">
    <property type="term" value="C:membrane"/>
    <property type="evidence" value="ECO:0007669"/>
    <property type="project" value="InterPro"/>
</dbReference>
<sequence length="1022" mass="114993">MRGLGRLVSFAITEPVFFMAIKSGMVAALRPYRQLIVSLWLIWMSSWVLCQELPLRYYNQRDGLGNMAVTAMAQEPGGYLWIGTQSGLFRYDGARFQHFGQSDGFIDSYIRALHADVDGNLWVGTSDGLYRWQGQRFVPIKFQNAKLVFGYGQNLTSLGSHRLLAISHDRLWLVTSVDQGSTWQAREFFGAEQLLRNPEIRKLHSVHIGPQGDLWMGCEQALCHYDKGKLVVIGKESGLPTESWVAIFHDRQATLWIRSQRHVFALPAGGHVFLDRSPPQNKQKKAGGNPFLAEDAAGRVFSRQDEGIIRWNGTRWESFDESNGLTIGGGVNSFLVDRDGGIWIGSLGHGLIHWLGYPNWENWTSRQGLPSNVVLSFLRDRENVFHVGTRSGSAILQKTGQFSVSPGTYGGTSYQWSNMVEDVKGNIWASSYSGFLVRRDQSTKLERMIARLPAISGLFFDRSGQAWLSTQRGIYNARYPESNPIPLEVTEYSSLKDIKVIQGCQGRSGAIWFITGKEVLRFDGERWSKPRLQPTPPSVRLDTLACASDGGLWLGDEAGRIWRAMEQDDALEIHDATPPLLLDQAVVASLVDSRGWLWVTTGAGIAVWNRAQWRFFNQESGLVWNDSNQNALYEDSDGSMWVGTSNGASHILRPESLFAPSQLEVLVESVSRDGEALPRDKPIRLPWTSGPLNFKLAALTYQNREALNFRYRMRGLEPEWSMTNIPEVRYAALPPGRYHFQVAVDNPSIQAFSSTVEVEVVILPPWWRTKTFYTACGLLLVLALFLMYHYRIRWLIIRQRRKEQLARERAYDLEVSREEERKHLTREIHDELGQHLSAARMRVSMLGMEFAGSNSALQGKIDCIITLMDTTIKVVRNVVSSLRPSALDMGVVSALEWLADEFTGNTGIPCSLEVSEENIALDDKRATTIFRIAQESLTNISRHAAASQVEISLKRMEKHYVLEVRDNGRGFDTSLRKKKSFGLVGIRERTLMLGGEVAIFSVSGVGTTIKVSIPLTDHEPGQ</sequence>
<feature type="transmembrane region" description="Helical" evidence="4">
    <location>
        <begin position="772"/>
        <end position="792"/>
    </location>
</feature>
<dbReference type="InterPro" id="IPR003594">
    <property type="entry name" value="HATPase_dom"/>
</dbReference>
<dbReference type="SMART" id="SM00387">
    <property type="entry name" value="HATPase_c"/>
    <property type="match status" value="1"/>
</dbReference>
<dbReference type="Pfam" id="PF02518">
    <property type="entry name" value="HATPase_c"/>
    <property type="match status" value="1"/>
</dbReference>
<evidence type="ECO:0000313" key="7">
    <source>
        <dbReference type="Proteomes" id="UP000008392"/>
    </source>
</evidence>
<evidence type="ECO:0000256" key="4">
    <source>
        <dbReference type="SAM" id="Phobius"/>
    </source>
</evidence>
<keyword evidence="2" id="KW-0418">Kinase</keyword>
<keyword evidence="4" id="KW-0812">Transmembrane</keyword>
<dbReference type="GO" id="GO:0000155">
    <property type="term" value="F:phosphorelay sensor kinase activity"/>
    <property type="evidence" value="ECO:0007669"/>
    <property type="project" value="InterPro"/>
</dbReference>
<reference evidence="6 7" key="2">
    <citation type="journal article" date="2006" name="J. Microbiol. Methods">
        <title>Genomic flank-sequencing of plasposon insertion sites for rapid identification of functional genes.</title>
        <authorList>
            <person name="Leveau J.H."/>
            <person name="Gerards S."/>
            <person name="Fritsche K."/>
            <person name="Zondag G."/>
            <person name="van Veen J.A."/>
        </authorList>
    </citation>
    <scope>NUCLEOTIDE SEQUENCE [LARGE SCALE GENOMIC DNA]</scope>
    <source>
        <strain evidence="6 7">Ter331</strain>
    </source>
</reference>
<feature type="domain" description="Histidine kinase" evidence="5">
    <location>
        <begin position="827"/>
        <end position="1017"/>
    </location>
</feature>
<accession>G0AGI6</accession>
<keyword evidence="3" id="KW-0902">Two-component regulatory system</keyword>
<dbReference type="SUPFAM" id="SSF63829">
    <property type="entry name" value="Calcium-dependent phosphotriesterase"/>
    <property type="match status" value="3"/>
</dbReference>
<dbReference type="Gene3D" id="3.30.565.10">
    <property type="entry name" value="Histidine kinase-like ATPase, C-terminal domain"/>
    <property type="match status" value="1"/>
</dbReference>
<keyword evidence="7" id="KW-1185">Reference proteome</keyword>
<keyword evidence="1 6" id="KW-0808">Transferase</keyword>
<dbReference type="AlphaFoldDB" id="G0AGI6"/>
<evidence type="ECO:0000256" key="2">
    <source>
        <dbReference type="ARBA" id="ARBA00022777"/>
    </source>
</evidence>
<dbReference type="Gene3D" id="2.60.40.10">
    <property type="entry name" value="Immunoglobulins"/>
    <property type="match status" value="1"/>
</dbReference>
<evidence type="ECO:0000313" key="6">
    <source>
        <dbReference type="EMBL" id="AEK60316.1"/>
    </source>
</evidence>
<dbReference type="EC" id="2.7.13.3" evidence="6"/>
<proteinExistence type="predicted"/>
<dbReference type="PANTHER" id="PTHR24421:SF59">
    <property type="entry name" value="OXYGEN SENSOR HISTIDINE KINASE NREB"/>
    <property type="match status" value="1"/>
</dbReference>
<reference evidence="6 7" key="5">
    <citation type="journal article" date="2011" name="ISME J.">
        <title>Dual transcriptional profiling of a bacterial/fungal confrontation: Collimonas fungivorans versus Aspergillus niger.</title>
        <authorList>
            <person name="Mela F."/>
            <person name="Fritsche K."/>
            <person name="de Boer W."/>
            <person name="van Veen J.A."/>
            <person name="de Graaff L.H."/>
            <person name="van den Berg M."/>
            <person name="Leveau J.H."/>
        </authorList>
    </citation>
    <scope>NUCLEOTIDE SEQUENCE [LARGE SCALE GENOMIC DNA]</scope>
    <source>
        <strain evidence="6 7">Ter331</strain>
    </source>
</reference>
<dbReference type="InterPro" id="IPR005467">
    <property type="entry name" value="His_kinase_dom"/>
</dbReference>
<dbReference type="GO" id="GO:0046983">
    <property type="term" value="F:protein dimerization activity"/>
    <property type="evidence" value="ECO:0007669"/>
    <property type="project" value="InterPro"/>
</dbReference>
<name>G0AGI6_COLFT</name>
<dbReference type="InterPro" id="IPR036890">
    <property type="entry name" value="HATPase_C_sf"/>
</dbReference>
<keyword evidence="4" id="KW-0472">Membrane</keyword>
<dbReference type="KEGG" id="cfu:CFU_0479"/>
<dbReference type="Gene3D" id="1.20.5.1930">
    <property type="match status" value="1"/>
</dbReference>
<protein>
    <submittedName>
        <fullName evidence="6">GGDEF family protein</fullName>
        <ecNumber evidence="6">2.7.13.3</ecNumber>
    </submittedName>
</protein>
<evidence type="ECO:0000256" key="1">
    <source>
        <dbReference type="ARBA" id="ARBA00022679"/>
    </source>
</evidence>
<dbReference type="HOGENOM" id="CLU_000445_28_2_4"/>
<dbReference type="InterPro" id="IPR015943">
    <property type="entry name" value="WD40/YVTN_repeat-like_dom_sf"/>
</dbReference>
<keyword evidence="4" id="KW-1133">Transmembrane helix</keyword>
<reference evidence="7" key="6">
    <citation type="submission" date="2011-05" db="EMBL/GenBank/DDBJ databases">
        <title>Complete sequence of Collimonas fungivorans Ter331.</title>
        <authorList>
            <person name="Leveau J.H."/>
        </authorList>
    </citation>
    <scope>NUCLEOTIDE SEQUENCE [LARGE SCALE GENOMIC DNA]</scope>
    <source>
        <strain evidence="7">Ter331</strain>
    </source>
</reference>
<dbReference type="InterPro" id="IPR013783">
    <property type="entry name" value="Ig-like_fold"/>
</dbReference>
<organism evidence="6 7">
    <name type="scientific">Collimonas fungivorans (strain Ter331)</name>
    <dbReference type="NCBI Taxonomy" id="1005048"/>
    <lineage>
        <taxon>Bacteria</taxon>
        <taxon>Pseudomonadati</taxon>
        <taxon>Pseudomonadota</taxon>
        <taxon>Betaproteobacteria</taxon>
        <taxon>Burkholderiales</taxon>
        <taxon>Oxalobacteraceae</taxon>
        <taxon>Collimonas</taxon>
    </lineage>
</organism>
<dbReference type="PANTHER" id="PTHR24421">
    <property type="entry name" value="NITRATE/NITRITE SENSOR PROTEIN NARX-RELATED"/>
    <property type="match status" value="1"/>
</dbReference>
<reference evidence="6 7" key="1">
    <citation type="journal article" date="2004" name="Environ. Microbiol.">
        <title>Phylogeny-function analysis of (meta)genomic libraries: screening for expression of ribosomal RNA genes by large-insert library fluorescent in situ hybridization (LIL-FISH).</title>
        <authorList>
            <person name="Leveau J.H."/>
            <person name="Gerards S."/>
            <person name="de Boer W."/>
            <person name="van Veen J.A."/>
        </authorList>
    </citation>
    <scope>NUCLEOTIDE SEQUENCE [LARGE SCALE GENOMIC DNA]</scope>
    <source>
        <strain evidence="6 7">Ter331</strain>
    </source>
</reference>
<dbReference type="Pfam" id="PF07495">
    <property type="entry name" value="Y_Y_Y"/>
    <property type="match status" value="1"/>
</dbReference>
<evidence type="ECO:0000256" key="3">
    <source>
        <dbReference type="ARBA" id="ARBA00023012"/>
    </source>
</evidence>
<dbReference type="eggNOG" id="COG3292">
    <property type="taxonomic scope" value="Bacteria"/>
</dbReference>